<dbReference type="SUPFAM" id="SSF53756">
    <property type="entry name" value="UDP-Glycosyltransferase/glycogen phosphorylase"/>
    <property type="match status" value="1"/>
</dbReference>
<protein>
    <recommendedName>
        <fullName evidence="1">DUF3492 domain-containing protein</fullName>
    </recommendedName>
</protein>
<dbReference type="Gene3D" id="3.40.50.2000">
    <property type="entry name" value="Glycogen Phosphorylase B"/>
    <property type="match status" value="2"/>
</dbReference>
<keyword evidence="3" id="KW-1185">Reference proteome</keyword>
<reference evidence="2 3" key="1">
    <citation type="submission" date="2015-06" db="EMBL/GenBank/DDBJ databases">
        <authorList>
            <person name="Wibberg Daniel"/>
        </authorList>
    </citation>
    <scope>NUCLEOTIDE SEQUENCE [LARGE SCALE GENOMIC DNA]</scope>
    <source>
        <strain evidence="2 3">T3/55T</strain>
    </source>
</reference>
<evidence type="ECO:0000259" key="1">
    <source>
        <dbReference type="Pfam" id="PF11997"/>
    </source>
</evidence>
<dbReference type="PANTHER" id="PTHR12526:SF608">
    <property type="entry name" value="PELF"/>
    <property type="match status" value="1"/>
</dbReference>
<dbReference type="AlphaFoldDB" id="A0A0H5SUZ5"/>
<dbReference type="EMBL" id="CVTD020000011">
    <property type="protein sequence ID" value="CRZ34128.1"/>
    <property type="molecule type" value="Genomic_DNA"/>
</dbReference>
<evidence type="ECO:0000313" key="2">
    <source>
        <dbReference type="EMBL" id="CRZ34128.1"/>
    </source>
</evidence>
<dbReference type="NCBIfam" id="NF038011">
    <property type="entry name" value="PelF"/>
    <property type="match status" value="1"/>
</dbReference>
<dbReference type="Pfam" id="PF13692">
    <property type="entry name" value="Glyco_trans_1_4"/>
    <property type="match status" value="1"/>
</dbReference>
<dbReference type="Proteomes" id="UP000236497">
    <property type="component" value="Unassembled WGS sequence"/>
</dbReference>
<sequence>MKICIIAEGCYPYVIGGVSGWVHNMINLFPDIEFYLVTIVADRSFRGKFTYKLPKNLTKVFEIYLQDVEWTGNSKAKKNRVNLSKRETLALRSLIIGEDVDWVTVFRMFNRQDISVNNLLMSPQFLEITKEFYNMKYVDITFSDFLWTLRSIYLPLFLVLKAVPPKADIYHSVSTGYAGIVGCKALSLYPDARLLISEHGIYTREREEEIIKAKWVQNIYKNIWIEQFRKLSKGAYYFADLVTSLFEEARSLQIDLGCPISKTVITPNGIDAEAFKNIPVKDPDDPYINIGAIIRVTPIKDVKTMINAFYFAYKKQPRLKLWIMGPLDENPEYVEECFELVRMLKADNIVFTGKIHTQDYIGKMDFMILTSISEGQPLSILEGFAAKKPCITTNVGNCYGLIYGENDNFGDAGIVVPVMNISEISEAILKLANNPDLVKKMGENGYKRLMYRYRNEHMEETYRRIYKTLANMSNVEFPEEKSVS</sequence>
<name>A0A0H5SUZ5_HERHM</name>
<dbReference type="InterPro" id="IPR022622">
    <property type="entry name" value="DUF3492"/>
</dbReference>
<dbReference type="OrthoDB" id="9772485at2"/>
<accession>A0A0H5SUZ5</accession>
<proteinExistence type="predicted"/>
<dbReference type="RefSeq" id="WP_103202254.1">
    <property type="nucleotide sequence ID" value="NZ_CVTD020000011.1"/>
</dbReference>
<evidence type="ECO:0000313" key="3">
    <source>
        <dbReference type="Proteomes" id="UP000236497"/>
    </source>
</evidence>
<dbReference type="PANTHER" id="PTHR12526">
    <property type="entry name" value="GLYCOSYLTRANSFERASE"/>
    <property type="match status" value="1"/>
</dbReference>
<dbReference type="Pfam" id="PF11997">
    <property type="entry name" value="DUF3492"/>
    <property type="match status" value="1"/>
</dbReference>
<gene>
    <name evidence="2" type="ORF">HHT355_0925</name>
</gene>
<dbReference type="InterPro" id="IPR047691">
    <property type="entry name" value="PelF-like"/>
</dbReference>
<feature type="domain" description="DUF3492" evidence="1">
    <location>
        <begin position="1"/>
        <end position="259"/>
    </location>
</feature>
<organism evidence="2 3">
    <name type="scientific">Herbinix hemicellulosilytica</name>
    <dbReference type="NCBI Taxonomy" id="1564487"/>
    <lineage>
        <taxon>Bacteria</taxon>
        <taxon>Bacillati</taxon>
        <taxon>Bacillota</taxon>
        <taxon>Clostridia</taxon>
        <taxon>Lachnospirales</taxon>
        <taxon>Lachnospiraceae</taxon>
        <taxon>Herbinix</taxon>
    </lineage>
</organism>